<protein>
    <submittedName>
        <fullName evidence="1">Uncharacterized protein</fullName>
    </submittedName>
</protein>
<dbReference type="RefSeq" id="WP_046048773.1">
    <property type="nucleotide sequence ID" value="NZ_LACD01000030.1"/>
</dbReference>
<reference evidence="1 2" key="1">
    <citation type="submission" date="2015-03" db="EMBL/GenBank/DDBJ databases">
        <title>Comparative genomics of Pseudomonas insights into diversity of traits involved in vanlence and defense.</title>
        <authorList>
            <person name="Qin Y."/>
        </authorList>
    </citation>
    <scope>NUCLEOTIDE SEQUENCE [LARGE SCALE GENOMIC DNA]</scope>
    <source>
        <strain evidence="1 2">C3</strain>
    </source>
</reference>
<organism evidence="1 2">
    <name type="scientific">Pseudomonas fluorescens</name>
    <dbReference type="NCBI Taxonomy" id="294"/>
    <lineage>
        <taxon>Bacteria</taxon>
        <taxon>Pseudomonadati</taxon>
        <taxon>Pseudomonadota</taxon>
        <taxon>Gammaproteobacteria</taxon>
        <taxon>Pseudomonadales</taxon>
        <taxon>Pseudomonadaceae</taxon>
        <taxon>Pseudomonas</taxon>
    </lineage>
</organism>
<accession>A0A0F4T1Q5</accession>
<dbReference type="Proteomes" id="UP000033500">
    <property type="component" value="Unassembled WGS sequence"/>
</dbReference>
<dbReference type="PATRIC" id="fig|294.131.peg.3822"/>
<dbReference type="EMBL" id="LACD01000030">
    <property type="protein sequence ID" value="KJZ38386.1"/>
    <property type="molecule type" value="Genomic_DNA"/>
</dbReference>
<comment type="caution">
    <text evidence="1">The sequence shown here is derived from an EMBL/GenBank/DDBJ whole genome shotgun (WGS) entry which is preliminary data.</text>
</comment>
<evidence type="ECO:0000313" key="1">
    <source>
        <dbReference type="EMBL" id="KJZ38386.1"/>
    </source>
</evidence>
<gene>
    <name evidence="1" type="ORF">VC34_24020</name>
</gene>
<dbReference type="AlphaFoldDB" id="A0A0F4T1Q5"/>
<evidence type="ECO:0000313" key="2">
    <source>
        <dbReference type="Proteomes" id="UP000033500"/>
    </source>
</evidence>
<name>A0A0F4T1Q5_PSEFL</name>
<sequence>MGGILVGVLAAVRFAHQIQDLIIVVLPVCPVQAQSTLDFFRITSGNRKIGMTGLTSGQSRVGAAEGCDLLTLLFIGLSSAKIKRSQPSAAPTGGEFADEKKPAITGRFFHCCGLAG</sequence>
<proteinExistence type="predicted"/>